<dbReference type="Proteomes" id="UP000177925">
    <property type="component" value="Unassembled WGS sequence"/>
</dbReference>
<dbReference type="Pfam" id="PF13997">
    <property type="entry name" value="YqjK"/>
    <property type="match status" value="1"/>
</dbReference>
<organism evidence="1 2">
    <name type="scientific">Candidatus Muproteobacteria bacterium RBG_16_64_11</name>
    <dbReference type="NCBI Taxonomy" id="1817758"/>
    <lineage>
        <taxon>Bacteria</taxon>
        <taxon>Pseudomonadati</taxon>
        <taxon>Pseudomonadota</taxon>
        <taxon>Candidatus Muproteobacteria</taxon>
    </lineage>
</organism>
<name>A0A1F6TIC4_9PROT</name>
<dbReference type="STRING" id="1817758.A2150_05945"/>
<evidence type="ECO:0000313" key="1">
    <source>
        <dbReference type="EMBL" id="OGI44825.1"/>
    </source>
</evidence>
<dbReference type="EMBL" id="MFSS01000011">
    <property type="protein sequence ID" value="OGI44825.1"/>
    <property type="molecule type" value="Genomic_DNA"/>
</dbReference>
<dbReference type="InterPro" id="IPR025612">
    <property type="entry name" value="YqjK"/>
</dbReference>
<proteinExistence type="predicted"/>
<evidence type="ECO:0008006" key="3">
    <source>
        <dbReference type="Google" id="ProtNLM"/>
    </source>
</evidence>
<evidence type="ECO:0000313" key="2">
    <source>
        <dbReference type="Proteomes" id="UP000177925"/>
    </source>
</evidence>
<accession>A0A1F6TIC4</accession>
<dbReference type="AlphaFoldDB" id="A0A1F6TIC4"/>
<reference evidence="1 2" key="1">
    <citation type="journal article" date="2016" name="Nat. Commun.">
        <title>Thousands of microbial genomes shed light on interconnected biogeochemical processes in an aquifer system.</title>
        <authorList>
            <person name="Anantharaman K."/>
            <person name="Brown C.T."/>
            <person name="Hug L.A."/>
            <person name="Sharon I."/>
            <person name="Castelle C.J."/>
            <person name="Probst A.J."/>
            <person name="Thomas B.C."/>
            <person name="Singh A."/>
            <person name="Wilkins M.J."/>
            <person name="Karaoz U."/>
            <person name="Brodie E.L."/>
            <person name="Williams K.H."/>
            <person name="Hubbard S.S."/>
            <person name="Banfield J.F."/>
        </authorList>
    </citation>
    <scope>NUCLEOTIDE SEQUENCE [LARGE SCALE GENOMIC DNA]</scope>
</reference>
<comment type="caution">
    <text evidence="1">The sequence shown here is derived from an EMBL/GenBank/DDBJ whole genome shotgun (WGS) entry which is preliminary data.</text>
</comment>
<gene>
    <name evidence="1" type="ORF">A2150_05945</name>
</gene>
<sequence>MNPRLTAIARRRAVLVARAAAQRDEVGRLVDRWHAPLAFVDRGLALVRSIRAHPLALAVVAALLVRSPGGRLGLWTKRLWTGWRLYQSMR</sequence>
<protein>
    <recommendedName>
        <fullName evidence="3">YqjK-like protein</fullName>
    </recommendedName>
</protein>